<dbReference type="SUPFAM" id="SSF54814">
    <property type="entry name" value="Prokaryotic type KH domain (KH-domain type II)"/>
    <property type="match status" value="1"/>
</dbReference>
<dbReference type="PANTHER" id="PTHR34654">
    <property type="entry name" value="UPF0109 PROTEIN SCO5592"/>
    <property type="match status" value="1"/>
</dbReference>
<dbReference type="Proteomes" id="UP000579136">
    <property type="component" value="Unassembled WGS sequence"/>
</dbReference>
<keyword evidence="5" id="KW-1185">Reference proteome</keyword>
<dbReference type="PROSITE" id="PS50084">
    <property type="entry name" value="KH_TYPE_1"/>
    <property type="match status" value="1"/>
</dbReference>
<reference evidence="4 5" key="1">
    <citation type="submission" date="2020-08" db="EMBL/GenBank/DDBJ databases">
        <title>Genomic Encyclopedia of Type Strains, Phase IV (KMG-IV): sequencing the most valuable type-strain genomes for metagenomic binning, comparative biology and taxonomic classification.</title>
        <authorList>
            <person name="Goeker M."/>
        </authorList>
    </citation>
    <scope>NUCLEOTIDE SEQUENCE [LARGE SCALE GENOMIC DNA]</scope>
    <source>
        <strain evidence="4 5">DSM 19163</strain>
    </source>
</reference>
<dbReference type="EMBL" id="JACHHF010000005">
    <property type="protein sequence ID" value="MBB5176204.1"/>
    <property type="molecule type" value="Genomic_DNA"/>
</dbReference>
<dbReference type="AlphaFoldDB" id="A0A9Q2D0G5"/>
<keyword evidence="3" id="KW-0961">Cell wall biogenesis/degradation</keyword>
<dbReference type="GO" id="GO:0071555">
    <property type="term" value="P:cell wall organization"/>
    <property type="evidence" value="ECO:0007669"/>
    <property type="project" value="UniProtKB-KW"/>
</dbReference>
<comment type="caution">
    <text evidence="4">The sequence shown here is derived from an EMBL/GenBank/DDBJ whole genome shotgun (WGS) entry which is preliminary data.</text>
</comment>
<dbReference type="GO" id="GO:0005737">
    <property type="term" value="C:cytoplasm"/>
    <property type="evidence" value="ECO:0007669"/>
    <property type="project" value="UniProtKB-SubCell"/>
</dbReference>
<evidence type="ECO:0000256" key="3">
    <source>
        <dbReference type="HAMAP-Rule" id="MF_00088"/>
    </source>
</evidence>
<keyword evidence="3" id="KW-0133">Cell shape</keyword>
<comment type="function">
    <text evidence="3">A probable RNA chaperone. Forms a complex with KhpB which binds to cellular RNA and controls its expression. Plays a role in peptidoglycan (PG) homeostasis and cell length regulation.</text>
</comment>
<evidence type="ECO:0000256" key="2">
    <source>
        <dbReference type="ARBA" id="ARBA00022884"/>
    </source>
</evidence>
<sequence length="75" mass="8358">MKQLLQTILQPIVRHPESLTITETTEDRKVVYTVNAHEDDVGRIIGKGGRAIKAVRTIMTAANDDPSVRVFVDVE</sequence>
<dbReference type="HAMAP" id="MF_00088">
    <property type="entry name" value="KhpA"/>
    <property type="match status" value="1"/>
</dbReference>
<name>A0A9Q2D0G5_9STAP</name>
<comment type="subunit">
    <text evidence="3">Forms a complex with KhpB.</text>
</comment>
<proteinExistence type="inferred from homology"/>
<dbReference type="InterPro" id="IPR015946">
    <property type="entry name" value="KH_dom-like_a/b"/>
</dbReference>
<evidence type="ECO:0000256" key="1">
    <source>
        <dbReference type="ARBA" id="ARBA00022490"/>
    </source>
</evidence>
<keyword evidence="1 3" id="KW-0963">Cytoplasm</keyword>
<dbReference type="InterPro" id="IPR020627">
    <property type="entry name" value="KhpA"/>
</dbReference>
<organism evidence="4 5">
    <name type="scientific">Nosocomiicoccus ampullae</name>
    <dbReference type="NCBI Taxonomy" id="489910"/>
    <lineage>
        <taxon>Bacteria</taxon>
        <taxon>Bacillati</taxon>
        <taxon>Bacillota</taxon>
        <taxon>Bacilli</taxon>
        <taxon>Bacillales</taxon>
        <taxon>Staphylococcaceae</taxon>
        <taxon>Nosocomiicoccus</taxon>
    </lineage>
</organism>
<gene>
    <name evidence="3" type="primary">khpA</name>
    <name evidence="4" type="ORF">HNQ45_001091</name>
</gene>
<dbReference type="CDD" id="cd22533">
    <property type="entry name" value="KH-II_YlqC-like"/>
    <property type="match status" value="1"/>
</dbReference>
<comment type="subcellular location">
    <subcellularLocation>
        <location evidence="3">Cytoplasm</location>
    </subcellularLocation>
</comment>
<dbReference type="GO" id="GO:0008360">
    <property type="term" value="P:regulation of cell shape"/>
    <property type="evidence" value="ECO:0007669"/>
    <property type="project" value="UniProtKB-KW"/>
</dbReference>
<dbReference type="InterPro" id="IPR009019">
    <property type="entry name" value="KH_sf_prok-type"/>
</dbReference>
<evidence type="ECO:0000313" key="5">
    <source>
        <dbReference type="Proteomes" id="UP000579136"/>
    </source>
</evidence>
<evidence type="ECO:0000313" key="4">
    <source>
        <dbReference type="EMBL" id="MBB5176204.1"/>
    </source>
</evidence>
<keyword evidence="3" id="KW-0143">Chaperone</keyword>
<dbReference type="GO" id="GO:0009252">
    <property type="term" value="P:peptidoglycan biosynthetic process"/>
    <property type="evidence" value="ECO:0007669"/>
    <property type="project" value="UniProtKB-UniRule"/>
</dbReference>
<dbReference type="RefSeq" id="WP_183674240.1">
    <property type="nucleotide sequence ID" value="NZ_CBCRYX010000004.1"/>
</dbReference>
<comment type="similarity">
    <text evidence="3">Belongs to the KhpA RNA-binding protein family.</text>
</comment>
<protein>
    <recommendedName>
        <fullName evidence="3">RNA-binding protein KhpA</fullName>
    </recommendedName>
    <alternativeName>
        <fullName evidence="3">KH-domain protein A</fullName>
    </alternativeName>
</protein>
<dbReference type="GO" id="GO:0003723">
    <property type="term" value="F:RNA binding"/>
    <property type="evidence" value="ECO:0007669"/>
    <property type="project" value="UniProtKB-UniRule"/>
</dbReference>
<dbReference type="Gene3D" id="3.30.300.20">
    <property type="match status" value="1"/>
</dbReference>
<dbReference type="Pfam" id="PF13083">
    <property type="entry name" value="KH_KhpA-B"/>
    <property type="match status" value="1"/>
</dbReference>
<accession>A0A9Q2D0G5</accession>
<dbReference type="PANTHER" id="PTHR34654:SF1">
    <property type="entry name" value="RNA-BINDING PROTEIN KHPA"/>
    <property type="match status" value="1"/>
</dbReference>
<keyword evidence="2 3" id="KW-0694">RNA-binding</keyword>